<evidence type="ECO:0000313" key="1">
    <source>
        <dbReference type="EMBL" id="GAJ30084.1"/>
    </source>
</evidence>
<dbReference type="NCBIfam" id="TIGR03359">
    <property type="entry name" value="VI_chp_6"/>
    <property type="match status" value="1"/>
</dbReference>
<dbReference type="AlphaFoldDB" id="A0A023D7J3"/>
<proteinExistence type="predicted"/>
<dbReference type="PANTHER" id="PTHR35370">
    <property type="entry name" value="CYTOPLASMIC PROTEIN-RELATED-RELATED"/>
    <property type="match status" value="1"/>
</dbReference>
<keyword evidence="2" id="KW-1185">Reference proteome</keyword>
<reference evidence="1 2" key="2">
    <citation type="journal article" date="2014" name="FEMS Microbiol. Lett.">
        <title>Draft genomic DNA sequence of the facultatively methylotrophic bacterium Acidomonas methanolica type strain MB58.</title>
        <authorList>
            <person name="Higashiura N."/>
            <person name="Hadano H."/>
            <person name="Hirakawa H."/>
            <person name="Matsutani M."/>
            <person name="Takabe S."/>
            <person name="Matsushita K."/>
            <person name="Azuma Y."/>
        </authorList>
    </citation>
    <scope>NUCLEOTIDE SEQUENCE [LARGE SCALE GENOMIC DNA]</scope>
    <source>
        <strain evidence="1 2">MB58</strain>
    </source>
</reference>
<dbReference type="OrthoDB" id="9763676at2"/>
<dbReference type="InterPro" id="IPR010272">
    <property type="entry name" value="T6SS_TssF"/>
</dbReference>
<dbReference type="PANTHER" id="PTHR35370:SF1">
    <property type="entry name" value="TYPE VI SECRETION SYSTEM COMPONENT TSSF1"/>
    <property type="match status" value="1"/>
</dbReference>
<dbReference type="Pfam" id="PF05947">
    <property type="entry name" value="T6SS_TssF"/>
    <property type="match status" value="1"/>
</dbReference>
<evidence type="ECO:0000313" key="2">
    <source>
        <dbReference type="Proteomes" id="UP000019760"/>
    </source>
</evidence>
<comment type="caution">
    <text evidence="1">The sequence shown here is derived from an EMBL/GenBank/DDBJ whole genome shotgun (WGS) entry which is preliminary data.</text>
</comment>
<dbReference type="EMBL" id="BAND01000101">
    <property type="protein sequence ID" value="GAJ30084.1"/>
    <property type="molecule type" value="Genomic_DNA"/>
</dbReference>
<name>A0A023D7J3_ACIMT</name>
<accession>A0A023D7J3</accession>
<reference evidence="2" key="1">
    <citation type="journal article" date="2014" name="FEMS Microbiol. Lett.">
        <title>Draft Genomic DNA Sequence of the Facultatively Methylotrophic Bacterium Acidomonas methanolica type strain MB58.</title>
        <authorList>
            <person name="Higashiura N."/>
            <person name="Hadano H."/>
            <person name="Hirakawa H."/>
            <person name="Matsutani M."/>
            <person name="Takabe S."/>
            <person name="Matsushita K."/>
            <person name="Azuma Y."/>
        </authorList>
    </citation>
    <scope>NUCLEOTIDE SEQUENCE [LARGE SCALE GENOMIC DNA]</scope>
    <source>
        <strain evidence="2">MB58</strain>
    </source>
</reference>
<dbReference type="RefSeq" id="WP_042060666.1">
    <property type="nucleotide sequence ID" value="NZ_BAND01000101.1"/>
</dbReference>
<organism evidence="1 2">
    <name type="scientific">Acidomonas methanolica NBRC 104435</name>
    <dbReference type="NCBI Taxonomy" id="1231351"/>
    <lineage>
        <taxon>Bacteria</taxon>
        <taxon>Pseudomonadati</taxon>
        <taxon>Pseudomonadota</taxon>
        <taxon>Alphaproteobacteria</taxon>
        <taxon>Acetobacterales</taxon>
        <taxon>Acetobacteraceae</taxon>
        <taxon>Acidomonas</taxon>
    </lineage>
</organism>
<dbReference type="PIRSF" id="PIRSF028304">
    <property type="entry name" value="UCP028304"/>
    <property type="match status" value="1"/>
</dbReference>
<dbReference type="Proteomes" id="UP000019760">
    <property type="component" value="Unassembled WGS sequence"/>
</dbReference>
<sequence>MADDFINAYQRELEALRTLGDAFARTHPKIAGRLRLSRETVDDPHVERLLEGVAFLTGRVQQRLDDDFPELTDTLLDILYPHYLAPLPSACIVQIEGMPDARTAIPVPRGGAFQTVVPDRPACRFRTAAPAEIWPIRAHDAQLRPAPFDAPAHPTSRHAQGVLSLRLSLTNPDACFSDIAPAQLRFFIHGPPDQATALLELICAHTIGIALASSPNDDRPTPIPVGGLRPCGFEPDDALYPWPRRSFSGFRLLTEYFAFPEKFLFFTLDGLEARTLVETRAEIMLFFYFDTIFPTLARTLHPDALRLNCVPVVNLFEEGCEPVTLTHWQTCYPVDPPRHASDTAEIWQIDSVREIHDDGTSRPWRPLYRHLATGEAEAAGEYTVSRRASPINGAIETHLAPVSFDSGSSPGSDEDASEARLLSIDATLSDGDLPALLPFGGGAPLFTPERGLGGLTRILCLTPPTQGWRRRQRERSAWALITHMTLNYLSLTDGEDATPALHDLLTLYDVRGSAQTRAAISGLLHVQSRPTVARLSDGLKIGLCRGIEVILVFDPAAWSEHGLFLLASVLDRFLALHVATNNFVRTTIRLRGHPDDAVRFPPRAGHRRIS</sequence>
<protein>
    <submittedName>
        <fullName evidence="1">Secretion system type VI protein</fullName>
    </submittedName>
</protein>
<gene>
    <name evidence="1" type="ORF">Amme_102_019</name>
</gene>